<accession>A0A0E9TIS8</accession>
<name>A0A0E9TIS8_ANGAN</name>
<reference evidence="1" key="2">
    <citation type="journal article" date="2015" name="Fish Shellfish Immunol.">
        <title>Early steps in the European eel (Anguilla anguilla)-Vibrio vulnificus interaction in the gills: Role of the RtxA13 toxin.</title>
        <authorList>
            <person name="Callol A."/>
            <person name="Pajuelo D."/>
            <person name="Ebbesson L."/>
            <person name="Teles M."/>
            <person name="MacKenzie S."/>
            <person name="Amaro C."/>
        </authorList>
    </citation>
    <scope>NUCLEOTIDE SEQUENCE</scope>
</reference>
<dbReference type="AlphaFoldDB" id="A0A0E9TIS8"/>
<proteinExistence type="predicted"/>
<protein>
    <submittedName>
        <fullName evidence="1">Uncharacterized protein</fullName>
    </submittedName>
</protein>
<dbReference type="EMBL" id="GBXM01055081">
    <property type="protein sequence ID" value="JAH53496.1"/>
    <property type="molecule type" value="Transcribed_RNA"/>
</dbReference>
<organism evidence="1">
    <name type="scientific">Anguilla anguilla</name>
    <name type="common">European freshwater eel</name>
    <name type="synonym">Muraena anguilla</name>
    <dbReference type="NCBI Taxonomy" id="7936"/>
    <lineage>
        <taxon>Eukaryota</taxon>
        <taxon>Metazoa</taxon>
        <taxon>Chordata</taxon>
        <taxon>Craniata</taxon>
        <taxon>Vertebrata</taxon>
        <taxon>Euteleostomi</taxon>
        <taxon>Actinopterygii</taxon>
        <taxon>Neopterygii</taxon>
        <taxon>Teleostei</taxon>
        <taxon>Anguilliformes</taxon>
        <taxon>Anguillidae</taxon>
        <taxon>Anguilla</taxon>
    </lineage>
</organism>
<reference evidence="1" key="1">
    <citation type="submission" date="2014-11" db="EMBL/GenBank/DDBJ databases">
        <authorList>
            <person name="Amaro Gonzalez C."/>
        </authorList>
    </citation>
    <scope>NUCLEOTIDE SEQUENCE</scope>
</reference>
<evidence type="ECO:0000313" key="1">
    <source>
        <dbReference type="EMBL" id="JAH53496.1"/>
    </source>
</evidence>
<sequence>MSTRNPNLNSEKPASQFVDLFSNFSLGCGVLDNSSAY</sequence>